<dbReference type="Proteomes" id="UP000308092">
    <property type="component" value="Unassembled WGS sequence"/>
</dbReference>
<evidence type="ECO:0000313" key="10">
    <source>
        <dbReference type="EMBL" id="THC98990.1"/>
    </source>
</evidence>
<dbReference type="EMBL" id="SOSA01000029">
    <property type="protein sequence ID" value="THC98990.1"/>
    <property type="molecule type" value="Genomic_DNA"/>
</dbReference>
<accession>A0A4V3UQL3</accession>
<dbReference type="GO" id="GO:0032299">
    <property type="term" value="C:ribonuclease H2 complex"/>
    <property type="evidence" value="ECO:0007669"/>
    <property type="project" value="InterPro"/>
</dbReference>
<sequence length="418" mass="46254">MRTRSNAPSELPEPKSEPEQRHPPLTAAERPSKTFLLPSSATDDARMVLLPNPKTGELTRYFFCPQLGVHEFTVVASPSHVPRSILFSHPSGNTPSKGHATPATGSISKTAEILVATPIDVIFFMVPILSQSANGLFQPLDDVIDSQDKLPKHLRHVLYNETFRKTLQDRVEAICDSVEAGDQQMFRFSETKLLRELVSKAERMVDHGLPKSMEERFIRQALATPLMNVKRAVPVPKDNSSNDNKQEEKSQEKETPSTTTTSSASASGESGESTPASEPLPEEPKTPDHVAQLLRMSTALSFMKESYLSPSLCTRINELLAGPDGPIDFKPLEDHLKHVASLRAEALASRSLDDFSRKRSAEDMDAADSRAETKRRKEEEEKKKKAGESRGVRELKKVNTAGMKKLSDFFTKAAPKNS</sequence>
<feature type="compositionally biased region" description="Low complexity" evidence="6">
    <location>
        <begin position="256"/>
        <end position="279"/>
    </location>
</feature>
<evidence type="ECO:0000259" key="8">
    <source>
        <dbReference type="Pfam" id="PF17745"/>
    </source>
</evidence>
<keyword evidence="11" id="KW-1185">Reference proteome</keyword>
<evidence type="ECO:0000256" key="3">
    <source>
        <dbReference type="ARBA" id="ARBA00023242"/>
    </source>
</evidence>
<evidence type="ECO:0000256" key="6">
    <source>
        <dbReference type="SAM" id="MobiDB-lite"/>
    </source>
</evidence>
<dbReference type="STRING" id="1220188.A0A4V3UQL3"/>
<dbReference type="RefSeq" id="XP_033425509.1">
    <property type="nucleotide sequence ID" value="XM_033572194.1"/>
</dbReference>
<reference evidence="10 11" key="1">
    <citation type="submission" date="2019-03" db="EMBL/GenBank/DDBJ databases">
        <title>The genome sequence of a newly discovered highly antifungal drug resistant Aspergillus species, Aspergillus tanneri NIH 1004.</title>
        <authorList>
            <person name="Mounaud S."/>
            <person name="Singh I."/>
            <person name="Joardar V."/>
            <person name="Pakala S."/>
            <person name="Pakala S."/>
            <person name="Venepally P."/>
            <person name="Hoover J."/>
            <person name="Nierman W."/>
            <person name="Chung J."/>
            <person name="Losada L."/>
        </authorList>
    </citation>
    <scope>NUCLEOTIDE SEQUENCE [LARGE SCALE GENOMIC DNA]</scope>
    <source>
        <strain evidence="10 11">NIH1004</strain>
    </source>
</reference>
<feature type="compositionally biased region" description="Basic and acidic residues" evidence="6">
    <location>
        <begin position="244"/>
        <end position="255"/>
    </location>
</feature>
<feature type="compositionally biased region" description="Basic and acidic residues" evidence="6">
    <location>
        <begin position="354"/>
        <end position="397"/>
    </location>
</feature>
<feature type="region of interest" description="Disordered" evidence="6">
    <location>
        <begin position="354"/>
        <end position="398"/>
    </location>
</feature>
<evidence type="ECO:0000256" key="4">
    <source>
        <dbReference type="ARBA" id="ARBA00024778"/>
    </source>
</evidence>
<dbReference type="InterPro" id="IPR019024">
    <property type="entry name" value="RNase_H2_suB_wHTH"/>
</dbReference>
<comment type="caution">
    <text evidence="10">The sequence shown here is derived from an EMBL/GenBank/DDBJ whole genome shotgun (WGS) entry which is preliminary data.</text>
</comment>
<protein>
    <recommendedName>
        <fullName evidence="2">Ribonuclease H2 subunit B</fullName>
    </recommendedName>
    <alternativeName>
        <fullName evidence="5">Ribonuclease HI subunit B</fullName>
    </alternativeName>
</protein>
<evidence type="ECO:0000259" key="7">
    <source>
        <dbReference type="Pfam" id="PF09468"/>
    </source>
</evidence>
<dbReference type="Pfam" id="PF09468">
    <property type="entry name" value="RNase_H2-Ydr279"/>
    <property type="match status" value="1"/>
</dbReference>
<dbReference type="PANTHER" id="PTHR13383:SF11">
    <property type="entry name" value="RIBONUCLEASE H2 SUBUNIT B"/>
    <property type="match status" value="1"/>
</dbReference>
<feature type="region of interest" description="Disordered" evidence="6">
    <location>
        <begin position="1"/>
        <end position="34"/>
    </location>
</feature>
<evidence type="ECO:0000256" key="1">
    <source>
        <dbReference type="ARBA" id="ARBA00004123"/>
    </source>
</evidence>
<comment type="function">
    <text evidence="4">Non catalytic subunit of RNase H2, an endonuclease that specifically degrades the RNA of RNA:DNA hybrids. Participates in DNA replication, possibly by mediating the removal of lagging-strand Okazaki fragment RNA primers during DNA replication. Mediates the excision of single ribonucleotides from DNA:RNA duplexes.</text>
</comment>
<dbReference type="EMBL" id="QUQM01000007">
    <property type="protein sequence ID" value="KAA8646148.1"/>
    <property type="molecule type" value="Genomic_DNA"/>
</dbReference>
<feature type="compositionally biased region" description="Basic and acidic residues" evidence="6">
    <location>
        <begin position="12"/>
        <end position="22"/>
    </location>
</feature>
<keyword evidence="3" id="KW-0539">Nucleus</keyword>
<dbReference type="OrthoDB" id="29098at2759"/>
<dbReference type="VEuPathDB" id="FungiDB:EYZ11_001541"/>
<dbReference type="GeneID" id="54330276"/>
<dbReference type="GO" id="GO:0005654">
    <property type="term" value="C:nucleoplasm"/>
    <property type="evidence" value="ECO:0007669"/>
    <property type="project" value="TreeGrafter"/>
</dbReference>
<feature type="domain" description="Ribonuclease H2 subunit B wHTH" evidence="7">
    <location>
        <begin position="123"/>
        <end position="316"/>
    </location>
</feature>
<evidence type="ECO:0000313" key="12">
    <source>
        <dbReference type="Proteomes" id="UP000324241"/>
    </source>
</evidence>
<name>A0A4V3UQL3_9EURO</name>
<dbReference type="AlphaFoldDB" id="A0A4V3UQL3"/>
<comment type="subcellular location">
    <subcellularLocation>
        <location evidence="1">Nucleus</location>
    </subcellularLocation>
</comment>
<dbReference type="GO" id="GO:0006401">
    <property type="term" value="P:RNA catabolic process"/>
    <property type="evidence" value="ECO:0007669"/>
    <property type="project" value="TreeGrafter"/>
</dbReference>
<proteinExistence type="predicted"/>
<evidence type="ECO:0000313" key="9">
    <source>
        <dbReference type="EMBL" id="KAA8646148.1"/>
    </source>
</evidence>
<dbReference type="CDD" id="cd09270">
    <property type="entry name" value="RNase_H2-B"/>
    <property type="match status" value="1"/>
</dbReference>
<evidence type="ECO:0000256" key="2">
    <source>
        <dbReference type="ARBA" id="ARBA00019062"/>
    </source>
</evidence>
<gene>
    <name evidence="9" type="ORF">ATNIH1004_007574</name>
    <name evidence="10" type="ORF">EYZ11_001541</name>
</gene>
<reference evidence="9 12" key="2">
    <citation type="submission" date="2019-08" db="EMBL/GenBank/DDBJ databases">
        <title>The genome sequence of a newly discovered highly antifungal drug resistant Aspergillus species, Aspergillus tanneri NIH 1004.</title>
        <authorList>
            <person name="Mounaud S."/>
            <person name="Singh I."/>
            <person name="Joardar V."/>
            <person name="Pakala S."/>
            <person name="Pakala S."/>
            <person name="Venepally P."/>
            <person name="Chung J.K."/>
            <person name="Losada L."/>
            <person name="Nierman W.C."/>
        </authorList>
    </citation>
    <scope>NUCLEOTIDE SEQUENCE [LARGE SCALE GENOMIC DNA]</scope>
    <source>
        <strain evidence="9 12">NIH1004</strain>
    </source>
</reference>
<evidence type="ECO:0000313" key="11">
    <source>
        <dbReference type="Proteomes" id="UP000308092"/>
    </source>
</evidence>
<dbReference type="InterPro" id="IPR041195">
    <property type="entry name" value="Rnh202_N"/>
</dbReference>
<dbReference type="PANTHER" id="PTHR13383">
    <property type="entry name" value="RIBONUCLEASE H2 SUBUNIT B"/>
    <property type="match status" value="1"/>
</dbReference>
<dbReference type="Proteomes" id="UP000324241">
    <property type="component" value="Unassembled WGS sequence"/>
</dbReference>
<dbReference type="Pfam" id="PF17745">
    <property type="entry name" value="Ydr279_N"/>
    <property type="match status" value="1"/>
</dbReference>
<evidence type="ECO:0000256" key="5">
    <source>
        <dbReference type="ARBA" id="ARBA00033464"/>
    </source>
</evidence>
<organism evidence="10 11">
    <name type="scientific">Aspergillus tanneri</name>
    <dbReference type="NCBI Taxonomy" id="1220188"/>
    <lineage>
        <taxon>Eukaryota</taxon>
        <taxon>Fungi</taxon>
        <taxon>Dikarya</taxon>
        <taxon>Ascomycota</taxon>
        <taxon>Pezizomycotina</taxon>
        <taxon>Eurotiomycetes</taxon>
        <taxon>Eurotiomycetidae</taxon>
        <taxon>Eurotiales</taxon>
        <taxon>Aspergillaceae</taxon>
        <taxon>Aspergillus</taxon>
        <taxon>Aspergillus subgen. Circumdati</taxon>
    </lineage>
</organism>
<feature type="region of interest" description="Disordered" evidence="6">
    <location>
        <begin position="229"/>
        <end position="288"/>
    </location>
</feature>
<dbReference type="Gene3D" id="1.10.20.120">
    <property type="match status" value="1"/>
</dbReference>
<feature type="domain" description="Rnh202 triple barrel" evidence="8">
    <location>
        <begin position="36"/>
        <end position="120"/>
    </location>
</feature>
<dbReference type="InterPro" id="IPR040456">
    <property type="entry name" value="RNase_H2_suB"/>
</dbReference>